<feature type="domain" description="C2" evidence="2">
    <location>
        <begin position="1"/>
        <end position="111"/>
    </location>
</feature>
<sequence length="385" mass="44886">MIQNTDPDKCLILRLKVFESTLSRNVAKFGSMNPYLEVSWNDEKWRTKALSGAHLTPVWNEGHIFEALDPAPAHLKVVHYGLLFTNQEIGSLVISVEDLTQGKTKEWLEIYYEGTLAGKILISANMYEERRSEQSTHNTSYASVDLKKEYARKLNELELEKEELEFYRRKYKRKVEKFNQEKRNYKAKVTEIVRRTTPKHTEESSSEEIGDYSQPQIVVISPNDEAGQEESLVNKEKALLQQEKKAYSQLKNQLDIELARLRREKHRVSVQRKLVAYSQGKLSDIAKSMDIGHNPQVKKSISEEKMKRNLSKFTYDWQEYDDIKIDNLKEKEENNEELLELKLNMGDKLASPRRATTPKSTDMGRANVKFRNQNYSTGKFFIYDS</sequence>
<dbReference type="PROSITE" id="PS50004">
    <property type="entry name" value="C2"/>
    <property type="match status" value="1"/>
</dbReference>
<name>A0A1R2BUF3_9CILI</name>
<dbReference type="CDD" id="cd00030">
    <property type="entry name" value="C2"/>
    <property type="match status" value="1"/>
</dbReference>
<evidence type="ECO:0000313" key="4">
    <source>
        <dbReference type="Proteomes" id="UP000187209"/>
    </source>
</evidence>
<evidence type="ECO:0000256" key="1">
    <source>
        <dbReference type="SAM" id="Coils"/>
    </source>
</evidence>
<evidence type="ECO:0000259" key="2">
    <source>
        <dbReference type="PROSITE" id="PS50004"/>
    </source>
</evidence>
<dbReference type="Gene3D" id="2.60.40.150">
    <property type="entry name" value="C2 domain"/>
    <property type="match status" value="1"/>
</dbReference>
<gene>
    <name evidence="3" type="ORF">SteCoe_19305</name>
</gene>
<comment type="caution">
    <text evidence="3">The sequence shown here is derived from an EMBL/GenBank/DDBJ whole genome shotgun (WGS) entry which is preliminary data.</text>
</comment>
<organism evidence="3 4">
    <name type="scientific">Stentor coeruleus</name>
    <dbReference type="NCBI Taxonomy" id="5963"/>
    <lineage>
        <taxon>Eukaryota</taxon>
        <taxon>Sar</taxon>
        <taxon>Alveolata</taxon>
        <taxon>Ciliophora</taxon>
        <taxon>Postciliodesmatophora</taxon>
        <taxon>Heterotrichea</taxon>
        <taxon>Heterotrichida</taxon>
        <taxon>Stentoridae</taxon>
        <taxon>Stentor</taxon>
    </lineage>
</organism>
<proteinExistence type="predicted"/>
<dbReference type="EMBL" id="MPUH01000423">
    <property type="protein sequence ID" value="OMJ80452.1"/>
    <property type="molecule type" value="Genomic_DNA"/>
</dbReference>
<dbReference type="SMART" id="SM00239">
    <property type="entry name" value="C2"/>
    <property type="match status" value="1"/>
</dbReference>
<dbReference type="InterPro" id="IPR000008">
    <property type="entry name" value="C2_dom"/>
</dbReference>
<dbReference type="Pfam" id="PF00168">
    <property type="entry name" value="C2"/>
    <property type="match status" value="1"/>
</dbReference>
<protein>
    <recommendedName>
        <fullName evidence="2">C2 domain-containing protein</fullName>
    </recommendedName>
</protein>
<dbReference type="AlphaFoldDB" id="A0A1R2BUF3"/>
<keyword evidence="1" id="KW-0175">Coiled coil</keyword>
<reference evidence="3 4" key="1">
    <citation type="submission" date="2016-11" db="EMBL/GenBank/DDBJ databases">
        <title>The macronuclear genome of Stentor coeruleus: a giant cell with tiny introns.</title>
        <authorList>
            <person name="Slabodnick M."/>
            <person name="Ruby J.G."/>
            <person name="Reiff S.B."/>
            <person name="Swart E.C."/>
            <person name="Gosai S."/>
            <person name="Prabakaran S."/>
            <person name="Witkowska E."/>
            <person name="Larue G.E."/>
            <person name="Fisher S."/>
            <person name="Freeman R.M."/>
            <person name="Gunawardena J."/>
            <person name="Chu W."/>
            <person name="Stover N.A."/>
            <person name="Gregory B.D."/>
            <person name="Nowacki M."/>
            <person name="Derisi J."/>
            <person name="Roy S.W."/>
            <person name="Marshall W.F."/>
            <person name="Sood P."/>
        </authorList>
    </citation>
    <scope>NUCLEOTIDE SEQUENCE [LARGE SCALE GENOMIC DNA]</scope>
    <source>
        <strain evidence="3">WM001</strain>
    </source>
</reference>
<keyword evidence="4" id="KW-1185">Reference proteome</keyword>
<feature type="coiled-coil region" evidence="1">
    <location>
        <begin position="233"/>
        <end position="271"/>
    </location>
</feature>
<dbReference type="SUPFAM" id="SSF49562">
    <property type="entry name" value="C2 domain (Calcium/lipid-binding domain, CaLB)"/>
    <property type="match status" value="1"/>
</dbReference>
<dbReference type="Proteomes" id="UP000187209">
    <property type="component" value="Unassembled WGS sequence"/>
</dbReference>
<accession>A0A1R2BUF3</accession>
<feature type="coiled-coil region" evidence="1">
    <location>
        <begin position="143"/>
        <end position="195"/>
    </location>
</feature>
<dbReference type="InterPro" id="IPR035892">
    <property type="entry name" value="C2_domain_sf"/>
</dbReference>
<dbReference type="OrthoDB" id="326927at2759"/>
<evidence type="ECO:0000313" key="3">
    <source>
        <dbReference type="EMBL" id="OMJ80452.1"/>
    </source>
</evidence>